<dbReference type="InterPro" id="IPR036890">
    <property type="entry name" value="HATPase_C_sf"/>
</dbReference>
<dbReference type="InterPro" id="IPR000014">
    <property type="entry name" value="PAS"/>
</dbReference>
<dbReference type="InterPro" id="IPR005467">
    <property type="entry name" value="His_kinase_dom"/>
</dbReference>
<organism evidence="6">
    <name type="scientific">uncultured Thermomicrobiales bacterium</name>
    <dbReference type="NCBI Taxonomy" id="1645740"/>
    <lineage>
        <taxon>Bacteria</taxon>
        <taxon>Pseudomonadati</taxon>
        <taxon>Thermomicrobiota</taxon>
        <taxon>Thermomicrobia</taxon>
        <taxon>Thermomicrobiales</taxon>
        <taxon>environmental samples</taxon>
    </lineage>
</organism>
<dbReference type="Pfam" id="PF13426">
    <property type="entry name" value="PAS_9"/>
    <property type="match status" value="1"/>
</dbReference>
<keyword evidence="6" id="KW-0418">Kinase</keyword>
<protein>
    <recommendedName>
        <fullName evidence="2">histidine kinase</fullName>
        <ecNumber evidence="2">2.7.13.3</ecNumber>
    </recommendedName>
</protein>
<gene>
    <name evidence="6" type="ORF">AVDCRST_MAG49-1850</name>
</gene>
<dbReference type="Gene3D" id="3.30.565.10">
    <property type="entry name" value="Histidine kinase-like ATPase, C-terminal domain"/>
    <property type="match status" value="1"/>
</dbReference>
<dbReference type="SMART" id="SM00091">
    <property type="entry name" value="PAS"/>
    <property type="match status" value="1"/>
</dbReference>
<dbReference type="InterPro" id="IPR035965">
    <property type="entry name" value="PAS-like_dom_sf"/>
</dbReference>
<dbReference type="SUPFAM" id="SSF47384">
    <property type="entry name" value="Homodimeric domain of signal transducing histidine kinase"/>
    <property type="match status" value="1"/>
</dbReference>
<dbReference type="Gene3D" id="3.30.450.20">
    <property type="entry name" value="PAS domain"/>
    <property type="match status" value="1"/>
</dbReference>
<dbReference type="GO" id="GO:0000155">
    <property type="term" value="F:phosphorelay sensor kinase activity"/>
    <property type="evidence" value="ECO:0007669"/>
    <property type="project" value="InterPro"/>
</dbReference>
<comment type="catalytic activity">
    <reaction evidence="1">
        <text>ATP + protein L-histidine = ADP + protein N-phospho-L-histidine.</text>
        <dbReference type="EC" id="2.7.13.3"/>
    </reaction>
</comment>
<dbReference type="SMART" id="SM00086">
    <property type="entry name" value="PAC"/>
    <property type="match status" value="1"/>
</dbReference>
<dbReference type="EC" id="2.7.13.3" evidence="2"/>
<dbReference type="NCBIfam" id="TIGR00229">
    <property type="entry name" value="sensory_box"/>
    <property type="match status" value="1"/>
</dbReference>
<dbReference type="InterPro" id="IPR036097">
    <property type="entry name" value="HisK_dim/P_sf"/>
</dbReference>
<dbReference type="CDD" id="cd00130">
    <property type="entry name" value="PAS"/>
    <property type="match status" value="1"/>
</dbReference>
<dbReference type="InterPro" id="IPR001610">
    <property type="entry name" value="PAC"/>
</dbReference>
<dbReference type="SUPFAM" id="SSF55785">
    <property type="entry name" value="PYP-like sensor domain (PAS domain)"/>
    <property type="match status" value="1"/>
</dbReference>
<dbReference type="InterPro" id="IPR003661">
    <property type="entry name" value="HisK_dim/P_dom"/>
</dbReference>
<dbReference type="PANTHER" id="PTHR43065">
    <property type="entry name" value="SENSOR HISTIDINE KINASE"/>
    <property type="match status" value="1"/>
</dbReference>
<dbReference type="InterPro" id="IPR004358">
    <property type="entry name" value="Sig_transdc_His_kin-like_C"/>
</dbReference>
<evidence type="ECO:0000256" key="1">
    <source>
        <dbReference type="ARBA" id="ARBA00000085"/>
    </source>
</evidence>
<dbReference type="SUPFAM" id="SSF55874">
    <property type="entry name" value="ATPase domain of HSP90 chaperone/DNA topoisomerase II/histidine kinase"/>
    <property type="match status" value="1"/>
</dbReference>
<accession>A0A6J4UIJ9</accession>
<proteinExistence type="predicted"/>
<feature type="domain" description="PAS" evidence="5">
    <location>
        <begin position="43"/>
        <end position="113"/>
    </location>
</feature>
<name>A0A6J4UIJ9_9BACT</name>
<dbReference type="CDD" id="cd00082">
    <property type="entry name" value="HisKA"/>
    <property type="match status" value="1"/>
</dbReference>
<dbReference type="PANTHER" id="PTHR43065:SF48">
    <property type="entry name" value="HISTIDINE KINASE"/>
    <property type="match status" value="1"/>
</dbReference>
<evidence type="ECO:0000259" key="5">
    <source>
        <dbReference type="PROSITE" id="PS50112"/>
    </source>
</evidence>
<dbReference type="Gene3D" id="1.10.287.130">
    <property type="match status" value="1"/>
</dbReference>
<keyword evidence="3" id="KW-0597">Phosphoprotein</keyword>
<keyword evidence="6" id="KW-0808">Transferase</keyword>
<reference evidence="6" key="1">
    <citation type="submission" date="2020-02" db="EMBL/GenBank/DDBJ databases">
        <authorList>
            <person name="Meier V. D."/>
        </authorList>
    </citation>
    <scope>NUCLEOTIDE SEQUENCE</scope>
    <source>
        <strain evidence="6">AVDCRST_MAG49</strain>
    </source>
</reference>
<evidence type="ECO:0000256" key="3">
    <source>
        <dbReference type="ARBA" id="ARBA00022553"/>
    </source>
</evidence>
<dbReference type="AlphaFoldDB" id="A0A6J4UIJ9"/>
<dbReference type="SMART" id="SM00387">
    <property type="entry name" value="HATPase_c"/>
    <property type="match status" value="1"/>
</dbReference>
<dbReference type="PRINTS" id="PR00344">
    <property type="entry name" value="BCTRLSENSOR"/>
</dbReference>
<feature type="domain" description="Histidine kinase" evidence="4">
    <location>
        <begin position="317"/>
        <end position="494"/>
    </location>
</feature>
<dbReference type="PROSITE" id="PS50112">
    <property type="entry name" value="PAS"/>
    <property type="match status" value="1"/>
</dbReference>
<dbReference type="InterPro" id="IPR003594">
    <property type="entry name" value="HATPase_dom"/>
</dbReference>
<dbReference type="Pfam" id="PF02518">
    <property type="entry name" value="HATPase_c"/>
    <property type="match status" value="1"/>
</dbReference>
<dbReference type="EMBL" id="CADCWG010000123">
    <property type="protein sequence ID" value="CAA9551777.1"/>
    <property type="molecule type" value="Genomic_DNA"/>
</dbReference>
<evidence type="ECO:0000313" key="6">
    <source>
        <dbReference type="EMBL" id="CAA9551777.1"/>
    </source>
</evidence>
<sequence length="503" mass="55421">MPATNRPTPLPSTVRLRRAAGTLLETFKPKGDLPPTALRLAESEQRYQAVIENASDMIQSVRPDGTFEFVNKAWKDALRYTDDDLAEITVFAIVHPDYLQHCMGDFMRAISGETVDFLETRFLSKDGRTVPVEGSITSRLLGDEVVATHGFFRDITERLRARKLEERAAQLERAERARYLEKMAALGKLSAGLAHELNNPAAAVQRANSGLRETLQRRDAAMRQLAGVCLDSASWRVMEEILGKAKPHRPDPLALSETEATIETWLEDHGIGRSWELAPALAEAGITARELTALAGQLPATSLPDAVSWLAETLVFRESTEIIGQSSRRIAELVQSIKGYSHMDRATEHDGDIHDGLENTVIILAHQLGNVDVHRDYDRSLPAIRMYGNTLNQVWTNILDNAVDAVDGKGQITIRTRSEDDQVVVEIEDNGKGISADVLPRIFEPFYTSKPQGKGTGLGLDTAWRIVTEEHDGTIAATSEPGRTVFTVNLPVSPPPGQEESPA</sequence>
<evidence type="ECO:0000259" key="4">
    <source>
        <dbReference type="PROSITE" id="PS50109"/>
    </source>
</evidence>
<evidence type="ECO:0000256" key="2">
    <source>
        <dbReference type="ARBA" id="ARBA00012438"/>
    </source>
</evidence>
<dbReference type="PROSITE" id="PS50109">
    <property type="entry name" value="HIS_KIN"/>
    <property type="match status" value="1"/>
</dbReference>